<dbReference type="RefSeq" id="WP_280616723.1">
    <property type="nucleotide sequence ID" value="NZ_JAROYP010000005.1"/>
</dbReference>
<dbReference type="CDD" id="cd02696">
    <property type="entry name" value="MurNAc-LAA"/>
    <property type="match status" value="1"/>
</dbReference>
<dbReference type="EMBL" id="JAROYP010000005">
    <property type="protein sequence ID" value="MDH5161523.1"/>
    <property type="molecule type" value="Genomic_DNA"/>
</dbReference>
<dbReference type="Gene3D" id="3.40.630.40">
    <property type="entry name" value="Zn-dependent exopeptidases"/>
    <property type="match status" value="1"/>
</dbReference>
<sequence length="271" mass="30608">MKIAIDAGHGKNTPGKRTPDNSLHEWEFNSGVVTKLINKLNTCENVSILRTDDPTGKTDVSLKSRTDKANKWGADVFYSQHGNAAYSSWNSANGLETFVYTSWPKDSLAFAKVVQEYVVKATGLRDRGVKAKDLHVLRETNMTAILQEGPFMSNKKEAELLKSEEFREKYAEAVFQAFVSHFKLKIKEVSKSNVKDESKVEKKISFYTGGYSGDSLVKIHNFLIQKGYYYKPMRNDGGSLSFEIGQFTEGSPKAKEMENFLKGINAWYQIR</sequence>
<dbReference type="Proteomes" id="UP001159179">
    <property type="component" value="Unassembled WGS sequence"/>
</dbReference>
<organism evidence="4 5">
    <name type="scientific">Heyndrickxia oleronia</name>
    <dbReference type="NCBI Taxonomy" id="38875"/>
    <lineage>
        <taxon>Bacteria</taxon>
        <taxon>Bacillati</taxon>
        <taxon>Bacillota</taxon>
        <taxon>Bacilli</taxon>
        <taxon>Bacillales</taxon>
        <taxon>Bacillaceae</taxon>
        <taxon>Heyndrickxia</taxon>
    </lineage>
</organism>
<proteinExistence type="predicted"/>
<evidence type="ECO:0000313" key="5">
    <source>
        <dbReference type="Proteomes" id="UP001159179"/>
    </source>
</evidence>
<dbReference type="InterPro" id="IPR002508">
    <property type="entry name" value="MurNAc-LAA_cat"/>
</dbReference>
<dbReference type="AlphaFoldDB" id="A0AAW6STH6"/>
<accession>A0AAW6STH6</accession>
<reference evidence="4" key="1">
    <citation type="submission" date="2023-03" db="EMBL/GenBank/DDBJ databases">
        <title>Bacterial isolates from washroom surfaces on a university campus.</title>
        <authorList>
            <person name="Holman D.B."/>
            <person name="Gzyl K.E."/>
            <person name="Taheri A.E."/>
        </authorList>
    </citation>
    <scope>NUCLEOTIDE SEQUENCE</scope>
    <source>
        <strain evidence="4">RD03</strain>
    </source>
</reference>
<dbReference type="GO" id="GO:0008745">
    <property type="term" value="F:N-acetylmuramoyl-L-alanine amidase activity"/>
    <property type="evidence" value="ECO:0007669"/>
    <property type="project" value="InterPro"/>
</dbReference>
<evidence type="ECO:0000259" key="3">
    <source>
        <dbReference type="SMART" id="SM00646"/>
    </source>
</evidence>
<evidence type="ECO:0000256" key="2">
    <source>
        <dbReference type="SAM" id="MobiDB-lite"/>
    </source>
</evidence>
<dbReference type="GO" id="GO:0030288">
    <property type="term" value="C:outer membrane-bounded periplasmic space"/>
    <property type="evidence" value="ECO:0007669"/>
    <property type="project" value="TreeGrafter"/>
</dbReference>
<dbReference type="PANTHER" id="PTHR30404:SF0">
    <property type="entry name" value="N-ACETYLMURAMOYL-L-ALANINE AMIDASE AMIC"/>
    <property type="match status" value="1"/>
</dbReference>
<name>A0AAW6STH6_9BACI</name>
<dbReference type="SMART" id="SM00646">
    <property type="entry name" value="Ami_3"/>
    <property type="match status" value="1"/>
</dbReference>
<evidence type="ECO:0000256" key="1">
    <source>
        <dbReference type="ARBA" id="ARBA00022801"/>
    </source>
</evidence>
<gene>
    <name evidence="4" type="ORF">P5X88_11270</name>
</gene>
<feature type="region of interest" description="Disordered" evidence="2">
    <location>
        <begin position="1"/>
        <end position="22"/>
    </location>
</feature>
<dbReference type="InterPro" id="IPR050695">
    <property type="entry name" value="N-acetylmuramoyl_amidase_3"/>
</dbReference>
<feature type="domain" description="MurNAc-LAA" evidence="3">
    <location>
        <begin position="66"/>
        <end position="179"/>
    </location>
</feature>
<evidence type="ECO:0000313" key="4">
    <source>
        <dbReference type="EMBL" id="MDH5161523.1"/>
    </source>
</evidence>
<dbReference type="Pfam" id="PF01520">
    <property type="entry name" value="Amidase_3"/>
    <property type="match status" value="1"/>
</dbReference>
<keyword evidence="1" id="KW-0378">Hydrolase</keyword>
<dbReference type="PANTHER" id="PTHR30404">
    <property type="entry name" value="N-ACETYLMURAMOYL-L-ALANINE AMIDASE"/>
    <property type="match status" value="1"/>
</dbReference>
<protein>
    <submittedName>
        <fullName evidence="4">N-acetylmuramoyl-L-alanine amidase</fullName>
    </submittedName>
</protein>
<dbReference type="GO" id="GO:0009253">
    <property type="term" value="P:peptidoglycan catabolic process"/>
    <property type="evidence" value="ECO:0007669"/>
    <property type="project" value="InterPro"/>
</dbReference>
<dbReference type="SUPFAM" id="SSF53187">
    <property type="entry name" value="Zn-dependent exopeptidases"/>
    <property type="match status" value="1"/>
</dbReference>
<comment type="caution">
    <text evidence="4">The sequence shown here is derived from an EMBL/GenBank/DDBJ whole genome shotgun (WGS) entry which is preliminary data.</text>
</comment>